<reference evidence="1 2" key="1">
    <citation type="submission" date="2019-07" db="EMBL/GenBank/DDBJ databases">
        <title>New species of Amycolatopsis and Streptomyces.</title>
        <authorList>
            <person name="Duangmal K."/>
            <person name="Teo W.F.A."/>
            <person name="Lipun K."/>
        </authorList>
    </citation>
    <scope>NUCLEOTIDE SEQUENCE [LARGE SCALE GENOMIC DNA]</scope>
    <source>
        <strain evidence="1 2">NBRC 109810</strain>
    </source>
</reference>
<evidence type="ECO:0000313" key="1">
    <source>
        <dbReference type="EMBL" id="MPY31493.1"/>
    </source>
</evidence>
<organism evidence="1 2">
    <name type="scientific">Streptomyces adustus</name>
    <dbReference type="NCBI Taxonomy" id="1609272"/>
    <lineage>
        <taxon>Bacteria</taxon>
        <taxon>Bacillati</taxon>
        <taxon>Actinomycetota</taxon>
        <taxon>Actinomycetes</taxon>
        <taxon>Kitasatosporales</taxon>
        <taxon>Streptomycetaceae</taxon>
        <taxon>Streptomyces</taxon>
    </lineage>
</organism>
<dbReference type="EMBL" id="VJZD01000026">
    <property type="protein sequence ID" value="MPY31493.1"/>
    <property type="molecule type" value="Genomic_DNA"/>
</dbReference>
<dbReference type="SUPFAM" id="SSF160631">
    <property type="entry name" value="SMI1/KNR4-like"/>
    <property type="match status" value="1"/>
</dbReference>
<dbReference type="InterPro" id="IPR037883">
    <property type="entry name" value="Knr4/Smi1-like_sf"/>
</dbReference>
<dbReference type="Proteomes" id="UP000325849">
    <property type="component" value="Unassembled WGS sequence"/>
</dbReference>
<protein>
    <submittedName>
        <fullName evidence="1">SMI1/KNR4 family protein</fullName>
    </submittedName>
</protein>
<accession>A0A5N8V8G1</accession>
<dbReference type="OrthoDB" id="5572373at2"/>
<gene>
    <name evidence="1" type="ORF">FNH09_09350</name>
</gene>
<sequence>MGTALPADYKRLVQAYGGGLFAGTLWMLEPGCPNASYDLIAQAAEREEILQELWEAGEDRPPELLDRDVRLIPWGFDEGSGHFLYWLVQSDVEPEEWTVILNEGRGPLWETTPVSCSRFLLDVVAGTTTSFYFTDLDDIVDPDHRTRFVPNAEILGRGYGLTRL</sequence>
<dbReference type="AlphaFoldDB" id="A0A5N8V8G1"/>
<proteinExistence type="predicted"/>
<evidence type="ECO:0000313" key="2">
    <source>
        <dbReference type="Proteomes" id="UP000325849"/>
    </source>
</evidence>
<keyword evidence="2" id="KW-1185">Reference proteome</keyword>
<comment type="caution">
    <text evidence="1">The sequence shown here is derived from an EMBL/GenBank/DDBJ whole genome shotgun (WGS) entry which is preliminary data.</text>
</comment>
<name>A0A5N8V8G1_9ACTN</name>